<protein>
    <recommendedName>
        <fullName evidence="4">Lipoprotein</fullName>
    </recommendedName>
</protein>
<comment type="caution">
    <text evidence="2">The sequence shown here is derived from an EMBL/GenBank/DDBJ whole genome shotgun (WGS) entry which is preliminary data.</text>
</comment>
<evidence type="ECO:0008006" key="4">
    <source>
        <dbReference type="Google" id="ProtNLM"/>
    </source>
</evidence>
<evidence type="ECO:0000256" key="1">
    <source>
        <dbReference type="SAM" id="SignalP"/>
    </source>
</evidence>
<dbReference type="AlphaFoldDB" id="A0A7X9SD60"/>
<accession>A0A7X9SD60</accession>
<name>A0A7X9SD60_9BACE</name>
<feature type="chain" id="PRO_5030675954" description="Lipoprotein" evidence="1">
    <location>
        <begin position="24"/>
        <end position="202"/>
    </location>
</feature>
<evidence type="ECO:0000313" key="3">
    <source>
        <dbReference type="Proteomes" id="UP000520291"/>
    </source>
</evidence>
<sequence length="202" mass="22472">MRMKLIWLPCLVFFFGVLCTSCGSDNNEPTDEPGTGDVGGTGDTEVKGDYTATEKVKTLMMKEGALDEKGAVLDYTCGEFFMRKYSLYLYRGCIMVIPYIRHDGIWKMDANLYNYGGPIYKPTNMIMEDVGLVSGISDVTKKNTQLASGSQSGFPAAQPKHGYIVAFKTDNNELKHLRLFVIDYTLTDDGAIATVTVQYQLY</sequence>
<dbReference type="RefSeq" id="WP_168947929.1">
    <property type="nucleotide sequence ID" value="NZ_JABAGL010000018.1"/>
</dbReference>
<feature type="signal peptide" evidence="1">
    <location>
        <begin position="1"/>
        <end position="23"/>
    </location>
</feature>
<dbReference type="Proteomes" id="UP000520291">
    <property type="component" value="Unassembled WGS sequence"/>
</dbReference>
<evidence type="ECO:0000313" key="2">
    <source>
        <dbReference type="EMBL" id="NME87052.1"/>
    </source>
</evidence>
<gene>
    <name evidence="2" type="ORF">HF841_13670</name>
</gene>
<reference evidence="2 3" key="1">
    <citation type="submission" date="2020-04" db="EMBL/GenBank/DDBJ databases">
        <authorList>
            <person name="Hitch T.C.A."/>
            <person name="Wylensek D."/>
            <person name="Clavel T."/>
        </authorList>
    </citation>
    <scope>NUCLEOTIDE SEQUENCE [LARGE SCALE GENOMIC DNA]</scope>
    <source>
        <strain evidence="2 3">WCA3-601-WT-5E</strain>
    </source>
</reference>
<proteinExistence type="predicted"/>
<keyword evidence="1" id="KW-0732">Signal</keyword>
<dbReference type="EMBL" id="JABAGL010000018">
    <property type="protein sequence ID" value="NME87052.1"/>
    <property type="molecule type" value="Genomic_DNA"/>
</dbReference>
<organism evidence="2 3">
    <name type="scientific">Bacteroides eggerthii</name>
    <dbReference type="NCBI Taxonomy" id="28111"/>
    <lineage>
        <taxon>Bacteria</taxon>
        <taxon>Pseudomonadati</taxon>
        <taxon>Bacteroidota</taxon>
        <taxon>Bacteroidia</taxon>
        <taxon>Bacteroidales</taxon>
        <taxon>Bacteroidaceae</taxon>
        <taxon>Bacteroides</taxon>
    </lineage>
</organism>